<dbReference type="GO" id="GO:0003885">
    <property type="term" value="F:D-arabinono-1,4-lactone oxidase activity"/>
    <property type="evidence" value="ECO:0007669"/>
    <property type="project" value="InterPro"/>
</dbReference>
<protein>
    <submittedName>
        <fullName evidence="3">L-galactono-1,4-lactone dehydrogenase, mitochondrial</fullName>
    </submittedName>
</protein>
<name>A0A2R5GII8_9STRA</name>
<dbReference type="InterPro" id="IPR016169">
    <property type="entry name" value="FAD-bd_PCMH_sub2"/>
</dbReference>
<evidence type="ECO:0000313" key="4">
    <source>
        <dbReference type="Proteomes" id="UP000241890"/>
    </source>
</evidence>
<dbReference type="InterPro" id="IPR036318">
    <property type="entry name" value="FAD-bd_PCMH-like_sf"/>
</dbReference>
<comment type="caution">
    <text evidence="3">The sequence shown here is derived from an EMBL/GenBank/DDBJ whole genome shotgun (WGS) entry which is preliminary data.</text>
</comment>
<dbReference type="PANTHER" id="PTHR43762">
    <property type="entry name" value="L-GULONOLACTONE OXIDASE"/>
    <property type="match status" value="1"/>
</dbReference>
<dbReference type="GO" id="GO:0016020">
    <property type="term" value="C:membrane"/>
    <property type="evidence" value="ECO:0007669"/>
    <property type="project" value="InterPro"/>
</dbReference>
<feature type="domain" description="FAD-binding PCMH-type" evidence="2">
    <location>
        <begin position="1"/>
        <end position="138"/>
    </location>
</feature>
<dbReference type="Pfam" id="PF04030">
    <property type="entry name" value="ALO"/>
    <property type="match status" value="1"/>
</dbReference>
<sequence length="436" mass="48504">MGSGLSPNGIGFSDAHIVTLEAMNEVLHVDEEKKQVTVQCGAQVGELVDHLADFGLTLQNLASINQQQLGGFIQVGAHGTGASIPPVEEQVIALEIETPGQGTLRLTKESGDPRFDMIKCGLGCFGVVTQITLQCVDAHKLAEDTFVLSQREVRQDHPSRLQSFRHARYMWLPYTGHAVEDDKARPTAPMVDLLREQVDTSKLPGNLASAGFGELRDWLLRAGPGPLDAEHVRRVNKAELEFWKRSEAHGVEDEASNVLAFDCGGQQLVLEVALPCGTLSDPSGRDLDFIDTLLKRIEKENFPAPAPIEQRWTCGSTAPMSPVHVPDKAAARDALFSWVGIIMYLPSQDPAERKAIEDKFYQYKQMIEEIDREGKFEAVTHWAKIEVPRSEKEVEQMQKKLRARYPFEAFERLRAECDPQRILTNDLIDGLFVVKA</sequence>
<proteinExistence type="predicted"/>
<keyword evidence="1" id="KW-0560">Oxidoreductase</keyword>
<evidence type="ECO:0000256" key="1">
    <source>
        <dbReference type="ARBA" id="ARBA00023002"/>
    </source>
</evidence>
<dbReference type="InterPro" id="IPR016166">
    <property type="entry name" value="FAD-bd_PCMH"/>
</dbReference>
<dbReference type="EMBL" id="BEYU01000082">
    <property type="protein sequence ID" value="GBG30707.1"/>
    <property type="molecule type" value="Genomic_DNA"/>
</dbReference>
<dbReference type="PANTHER" id="PTHR43762:SF1">
    <property type="entry name" value="D-ARABINONO-1,4-LACTONE OXIDASE"/>
    <property type="match status" value="1"/>
</dbReference>
<dbReference type="PROSITE" id="PS51387">
    <property type="entry name" value="FAD_PCMH"/>
    <property type="match status" value="1"/>
</dbReference>
<keyword evidence="4" id="KW-1185">Reference proteome</keyword>
<dbReference type="PIRSF" id="PIRSF000136">
    <property type="entry name" value="LGO_GLO"/>
    <property type="match status" value="1"/>
</dbReference>
<dbReference type="AlphaFoldDB" id="A0A2R5GII8"/>
<dbReference type="SUPFAM" id="SSF56176">
    <property type="entry name" value="FAD-binding/transporter-associated domain-like"/>
    <property type="match status" value="1"/>
</dbReference>
<dbReference type="GO" id="GO:0071949">
    <property type="term" value="F:FAD binding"/>
    <property type="evidence" value="ECO:0007669"/>
    <property type="project" value="InterPro"/>
</dbReference>
<evidence type="ECO:0000313" key="3">
    <source>
        <dbReference type="EMBL" id="GBG30707.1"/>
    </source>
</evidence>
<dbReference type="Gene3D" id="3.30.465.10">
    <property type="match status" value="1"/>
</dbReference>
<accession>A0A2R5GII8</accession>
<dbReference type="InParanoid" id="A0A2R5GII8"/>
<organism evidence="3 4">
    <name type="scientific">Hondaea fermentalgiana</name>
    <dbReference type="NCBI Taxonomy" id="2315210"/>
    <lineage>
        <taxon>Eukaryota</taxon>
        <taxon>Sar</taxon>
        <taxon>Stramenopiles</taxon>
        <taxon>Bigyra</taxon>
        <taxon>Labyrinthulomycetes</taxon>
        <taxon>Thraustochytrida</taxon>
        <taxon>Thraustochytriidae</taxon>
        <taxon>Hondaea</taxon>
    </lineage>
</organism>
<evidence type="ECO:0000259" key="2">
    <source>
        <dbReference type="PROSITE" id="PS51387"/>
    </source>
</evidence>
<dbReference type="InterPro" id="IPR007173">
    <property type="entry name" value="ALO_C"/>
</dbReference>
<dbReference type="OrthoDB" id="610608at2759"/>
<gene>
    <name evidence="3" type="ORF">FCC1311_069272</name>
</gene>
<dbReference type="InterPro" id="IPR010031">
    <property type="entry name" value="FAD_lactone_oxidase-like"/>
</dbReference>
<reference evidence="3 4" key="1">
    <citation type="submission" date="2017-12" db="EMBL/GenBank/DDBJ databases">
        <title>Sequencing, de novo assembly and annotation of complete genome of a new Thraustochytrid species, strain FCC1311.</title>
        <authorList>
            <person name="Sedici K."/>
            <person name="Godart F."/>
            <person name="Aiese Cigliano R."/>
            <person name="Sanseverino W."/>
            <person name="Barakat M."/>
            <person name="Ortet P."/>
            <person name="Marechal E."/>
            <person name="Cagnac O."/>
            <person name="Amato A."/>
        </authorList>
    </citation>
    <scope>NUCLEOTIDE SEQUENCE [LARGE SCALE GENOMIC DNA]</scope>
</reference>
<dbReference type="Proteomes" id="UP000241890">
    <property type="component" value="Unassembled WGS sequence"/>
</dbReference>
<dbReference type="Pfam" id="PF01565">
    <property type="entry name" value="FAD_binding_4"/>
    <property type="match status" value="1"/>
</dbReference>
<dbReference type="InterPro" id="IPR006094">
    <property type="entry name" value="Oxid_FAD_bind_N"/>
</dbReference>